<dbReference type="eggNOG" id="COG1943">
    <property type="taxonomic scope" value="Bacteria"/>
</dbReference>
<evidence type="ECO:0000313" key="3">
    <source>
        <dbReference type="Proteomes" id="UP000005090"/>
    </source>
</evidence>
<dbReference type="RefSeq" id="WP_005369972.1">
    <property type="nucleotide sequence ID" value="NZ_CM001475.1"/>
</dbReference>
<dbReference type="Gene3D" id="3.30.70.1290">
    <property type="entry name" value="Transposase IS200-like"/>
    <property type="match status" value="1"/>
</dbReference>
<dbReference type="GO" id="GO:0006313">
    <property type="term" value="P:DNA transposition"/>
    <property type="evidence" value="ECO:0007669"/>
    <property type="project" value="InterPro"/>
</dbReference>
<keyword evidence="3" id="KW-1185">Reference proteome</keyword>
<gene>
    <name evidence="2" type="ORF">Metal_0882</name>
</gene>
<organism evidence="2 3">
    <name type="scientific">Methylomicrobium album BG8</name>
    <dbReference type="NCBI Taxonomy" id="686340"/>
    <lineage>
        <taxon>Bacteria</taxon>
        <taxon>Pseudomonadati</taxon>
        <taxon>Pseudomonadota</taxon>
        <taxon>Gammaproteobacteria</taxon>
        <taxon>Methylococcales</taxon>
        <taxon>Methylococcaceae</taxon>
        <taxon>Methylomicrobium</taxon>
    </lineage>
</organism>
<dbReference type="STRING" id="686340.Metal_0882"/>
<accession>H8GFV5</accession>
<dbReference type="GO" id="GO:0004803">
    <property type="term" value="F:transposase activity"/>
    <property type="evidence" value="ECO:0007669"/>
    <property type="project" value="InterPro"/>
</dbReference>
<name>H8GFV5_METAL</name>
<dbReference type="NCBIfam" id="NF047646">
    <property type="entry name" value="REP_Tyr_transpos"/>
    <property type="match status" value="1"/>
</dbReference>
<sequence length="177" mass="21283">MPNYRRCRVSGGTYFFTVNLLERRLDLLVRHIDLLREAVRVTRCERPFRIDAWVVLPDHMHCVWTLPSGDNDFSNRWKAIKIRFVQKIPAVERRSQVRTNKGERAIWQRRFWEHSIRSEQDYAAHIDYCHWNPMKHGLVKRVADWPYSSFHRYVRHGLLPEDWAGNDQPDLACGERD</sequence>
<dbReference type="InterPro" id="IPR002686">
    <property type="entry name" value="Transposase_17"/>
</dbReference>
<dbReference type="HOGENOM" id="CLU_068226_6_0_6"/>
<protein>
    <submittedName>
        <fullName evidence="2">Transposase</fullName>
    </submittedName>
</protein>
<dbReference type="SMART" id="SM01321">
    <property type="entry name" value="Y1_Tnp"/>
    <property type="match status" value="1"/>
</dbReference>
<dbReference type="SUPFAM" id="SSF143422">
    <property type="entry name" value="Transposase IS200-like"/>
    <property type="match status" value="1"/>
</dbReference>
<evidence type="ECO:0000313" key="2">
    <source>
        <dbReference type="EMBL" id="EIC28706.1"/>
    </source>
</evidence>
<dbReference type="AlphaFoldDB" id="H8GFV5"/>
<dbReference type="Proteomes" id="UP000005090">
    <property type="component" value="Chromosome"/>
</dbReference>
<proteinExistence type="predicted"/>
<dbReference type="EMBL" id="CM001475">
    <property type="protein sequence ID" value="EIC28706.1"/>
    <property type="molecule type" value="Genomic_DNA"/>
</dbReference>
<dbReference type="PANTHER" id="PTHR36966:SF1">
    <property type="entry name" value="REP-ASSOCIATED TYROSINE TRANSPOSASE"/>
    <property type="match status" value="1"/>
</dbReference>
<evidence type="ECO:0000259" key="1">
    <source>
        <dbReference type="SMART" id="SM01321"/>
    </source>
</evidence>
<dbReference type="PANTHER" id="PTHR36966">
    <property type="entry name" value="REP-ASSOCIATED TYROSINE TRANSPOSASE"/>
    <property type="match status" value="1"/>
</dbReference>
<dbReference type="InterPro" id="IPR036515">
    <property type="entry name" value="Transposase_17_sf"/>
</dbReference>
<reference evidence="2 3" key="1">
    <citation type="journal article" date="2013" name="Genome Announc.">
        <title>Genome Sequence of the Obligate Gammaproteobacterial Methanotroph Methylomicrobium album Strain BG8.</title>
        <authorList>
            <person name="Kits K.D."/>
            <person name="Kalyuzhnaya M.G."/>
            <person name="Klotz M.G."/>
            <person name="Jetten M.S."/>
            <person name="Op den Camp H.J."/>
            <person name="Vuilleumier S."/>
            <person name="Bringel F."/>
            <person name="Dispirito A.A."/>
            <person name="Murrell J.C."/>
            <person name="Bruce D."/>
            <person name="Cheng J.F."/>
            <person name="Copeland A."/>
            <person name="Goodwin L."/>
            <person name="Hauser L."/>
            <person name="Lajus A."/>
            <person name="Land M.L."/>
            <person name="Lapidus A."/>
            <person name="Lucas S."/>
            <person name="Medigue C."/>
            <person name="Pitluck S."/>
            <person name="Woyke T."/>
            <person name="Zeytun A."/>
            <person name="Stein L.Y."/>
        </authorList>
    </citation>
    <scope>NUCLEOTIDE SEQUENCE [LARGE SCALE GENOMIC DNA]</scope>
    <source>
        <strain evidence="2 3">BG8</strain>
    </source>
</reference>
<dbReference type="GO" id="GO:0043565">
    <property type="term" value="F:sequence-specific DNA binding"/>
    <property type="evidence" value="ECO:0007669"/>
    <property type="project" value="TreeGrafter"/>
</dbReference>
<dbReference type="InterPro" id="IPR052715">
    <property type="entry name" value="RAYT_transposase"/>
</dbReference>
<feature type="domain" description="Transposase IS200-like" evidence="1">
    <location>
        <begin position="9"/>
        <end position="132"/>
    </location>
</feature>